<comment type="similarity">
    <text evidence="2">Belongs to the PucC family.</text>
</comment>
<dbReference type="EMBL" id="SHKP01000004">
    <property type="protein sequence ID" value="RZU02871.1"/>
    <property type="molecule type" value="Genomic_DNA"/>
</dbReference>
<organism evidence="7 8">
    <name type="scientific">Rivibacter subsaxonicus</name>
    <dbReference type="NCBI Taxonomy" id="457575"/>
    <lineage>
        <taxon>Bacteria</taxon>
        <taxon>Pseudomonadati</taxon>
        <taxon>Pseudomonadota</taxon>
        <taxon>Betaproteobacteria</taxon>
        <taxon>Burkholderiales</taxon>
        <taxon>Rivibacter</taxon>
    </lineage>
</organism>
<dbReference type="Gene3D" id="1.20.1250.20">
    <property type="entry name" value="MFS general substrate transporter like domains"/>
    <property type="match status" value="1"/>
</dbReference>
<keyword evidence="4 6" id="KW-1133">Transmembrane helix</keyword>
<sequence>MNPAANLQQLNARLSRGWMLLGPRFLPFADAATDELPLSRLLRLSLFQVSVGMASVLLLGTLNRVMIVELGMSAWLVALMVALPVLLAPLRALVGFRSDFHVSALGWRRVPYLWFGSLMQFGGLAIMPFALVVLGGALSGEIEAGKAWIGHCAAALAFLLVGAGLQTTQTAGLALATDLAPEPARPRVVALMYVMLLLGMVGSSLLFGLLLRDFSATRLVQVVQGAAVVTMVINSIALWKQEPRRHLPPEARSNRPGFGQQWRSFAALPGTRRFLVTVALGSAAFSMQDIILEPYGGEILKLGVGATTVLTALMAGGALCAFALSARWLQRGHDPYRIAAAGLLFGLVAFSAVIFAEPLQSATLFRIGVALIGFGSGLFSVSTLVAAMSLDASGRTGAGLVLGAWGAVQAFSSGTAIATGGALRDLVSGLAIEGRLGSALAQPATGYSFVYHLELYLLFATLIAVGPLVRSARRLPASAPGKFGLADFPG</sequence>
<dbReference type="AlphaFoldDB" id="A0A4Q7W0Z8"/>
<evidence type="ECO:0000256" key="6">
    <source>
        <dbReference type="SAM" id="Phobius"/>
    </source>
</evidence>
<dbReference type="CDD" id="cd06176">
    <property type="entry name" value="MFS_BCD_PucC-like"/>
    <property type="match status" value="1"/>
</dbReference>
<feature type="transmembrane region" description="Helical" evidence="6">
    <location>
        <begin position="147"/>
        <end position="168"/>
    </location>
</feature>
<reference evidence="7 8" key="1">
    <citation type="submission" date="2019-02" db="EMBL/GenBank/DDBJ databases">
        <title>Genomic Encyclopedia of Type Strains, Phase IV (KMG-IV): sequencing the most valuable type-strain genomes for metagenomic binning, comparative biology and taxonomic classification.</title>
        <authorList>
            <person name="Goeker M."/>
        </authorList>
    </citation>
    <scope>NUCLEOTIDE SEQUENCE [LARGE SCALE GENOMIC DNA]</scope>
    <source>
        <strain evidence="7 8">DSM 19570</strain>
    </source>
</reference>
<feature type="transmembrane region" description="Helical" evidence="6">
    <location>
        <begin position="188"/>
        <end position="210"/>
    </location>
</feature>
<dbReference type="Proteomes" id="UP000293671">
    <property type="component" value="Unassembled WGS sequence"/>
</dbReference>
<feature type="transmembrane region" description="Helical" evidence="6">
    <location>
        <begin position="449"/>
        <end position="469"/>
    </location>
</feature>
<evidence type="ECO:0000256" key="4">
    <source>
        <dbReference type="ARBA" id="ARBA00022989"/>
    </source>
</evidence>
<feature type="transmembrane region" description="Helical" evidence="6">
    <location>
        <begin position="336"/>
        <end position="355"/>
    </location>
</feature>
<dbReference type="InterPro" id="IPR036259">
    <property type="entry name" value="MFS_trans_sf"/>
</dbReference>
<evidence type="ECO:0000313" key="7">
    <source>
        <dbReference type="EMBL" id="RZU02871.1"/>
    </source>
</evidence>
<dbReference type="SUPFAM" id="SSF103473">
    <property type="entry name" value="MFS general substrate transporter"/>
    <property type="match status" value="1"/>
</dbReference>
<keyword evidence="3 6" id="KW-0812">Transmembrane</keyword>
<dbReference type="Pfam" id="PF03209">
    <property type="entry name" value="PUCC"/>
    <property type="match status" value="1"/>
</dbReference>
<dbReference type="PIRSF" id="PIRSF016565">
    <property type="entry name" value="PucC"/>
    <property type="match status" value="1"/>
</dbReference>
<evidence type="ECO:0000256" key="3">
    <source>
        <dbReference type="ARBA" id="ARBA00022692"/>
    </source>
</evidence>
<name>A0A4Q7W0Z8_9BURK</name>
<gene>
    <name evidence="7" type="ORF">EV670_0901</name>
</gene>
<feature type="transmembrane region" description="Helical" evidence="6">
    <location>
        <begin position="302"/>
        <end position="324"/>
    </location>
</feature>
<dbReference type="PANTHER" id="PTHR23538:SF1">
    <property type="entry name" value="44.5 KD BACTERIOCHLOROPHYLL SYNTHASE SUBUNIT"/>
    <property type="match status" value="1"/>
</dbReference>
<evidence type="ECO:0000256" key="2">
    <source>
        <dbReference type="ARBA" id="ARBA00008412"/>
    </source>
</evidence>
<dbReference type="OrthoDB" id="8558818at2"/>
<evidence type="ECO:0000256" key="1">
    <source>
        <dbReference type="ARBA" id="ARBA00004141"/>
    </source>
</evidence>
<dbReference type="PANTHER" id="PTHR23538">
    <property type="entry name" value="44.5 KD BACTERIOCHLOROPHYLL SYNTHASE SUBUNIT"/>
    <property type="match status" value="1"/>
</dbReference>
<dbReference type="RefSeq" id="WP_130430589.1">
    <property type="nucleotide sequence ID" value="NZ_SHKP01000004.1"/>
</dbReference>
<accession>A0A4Q7W0Z8</accession>
<evidence type="ECO:0000313" key="8">
    <source>
        <dbReference type="Proteomes" id="UP000293671"/>
    </source>
</evidence>
<protein>
    <submittedName>
        <fullName evidence="7">BCD family chlorophyll transporter-like MFS transporter</fullName>
    </submittedName>
</protein>
<dbReference type="InterPro" id="IPR026036">
    <property type="entry name" value="PucC"/>
</dbReference>
<feature type="transmembrane region" description="Helical" evidence="6">
    <location>
        <begin position="112"/>
        <end position="135"/>
    </location>
</feature>
<feature type="transmembrane region" description="Helical" evidence="6">
    <location>
        <begin position="74"/>
        <end position="92"/>
    </location>
</feature>
<comment type="caution">
    <text evidence="7">The sequence shown here is derived from an EMBL/GenBank/DDBJ whole genome shotgun (WGS) entry which is preliminary data.</text>
</comment>
<comment type="subcellular location">
    <subcellularLocation>
        <location evidence="1">Membrane</location>
        <topology evidence="1">Multi-pass membrane protein</topology>
    </subcellularLocation>
</comment>
<keyword evidence="5 6" id="KW-0472">Membrane</keyword>
<feature type="transmembrane region" description="Helical" evidence="6">
    <location>
        <begin position="367"/>
        <end position="388"/>
    </location>
</feature>
<keyword evidence="8" id="KW-1185">Reference proteome</keyword>
<proteinExistence type="inferred from homology"/>
<evidence type="ECO:0000256" key="5">
    <source>
        <dbReference type="ARBA" id="ARBA00023136"/>
    </source>
</evidence>
<dbReference type="GO" id="GO:0016020">
    <property type="term" value="C:membrane"/>
    <property type="evidence" value="ECO:0007669"/>
    <property type="project" value="UniProtKB-SubCell"/>
</dbReference>
<feature type="transmembrane region" description="Helical" evidence="6">
    <location>
        <begin position="400"/>
        <end position="423"/>
    </location>
</feature>
<feature type="transmembrane region" description="Helical" evidence="6">
    <location>
        <begin position="41"/>
        <end position="62"/>
    </location>
</feature>
<dbReference type="InterPro" id="IPR004896">
    <property type="entry name" value="PucC-rel"/>
</dbReference>